<comment type="caution">
    <text evidence="1">The sequence shown here is derived from an EMBL/GenBank/DDBJ whole genome shotgun (WGS) entry which is preliminary data.</text>
</comment>
<reference evidence="1 2" key="1">
    <citation type="submission" date="2020-10" db="EMBL/GenBank/DDBJ databases">
        <title>Connecting structure to function with the recovery of over 1000 high-quality activated sludge metagenome-assembled genomes encoding full-length rRNA genes using long-read sequencing.</title>
        <authorList>
            <person name="Singleton C.M."/>
            <person name="Petriglieri F."/>
            <person name="Kristensen J.M."/>
            <person name="Kirkegaard R.H."/>
            <person name="Michaelsen T.Y."/>
            <person name="Andersen M.H."/>
            <person name="Karst S.M."/>
            <person name="Dueholm M.S."/>
            <person name="Nielsen P.H."/>
            <person name="Albertsen M."/>
        </authorList>
    </citation>
    <scope>NUCLEOTIDE SEQUENCE [LARGE SCALE GENOMIC DNA]</scope>
    <source>
        <strain evidence="1">Ribe_18-Q3-R11-54_BAT3C.373</strain>
    </source>
</reference>
<gene>
    <name evidence="1" type="ORF">IPO85_05850</name>
</gene>
<dbReference type="AlphaFoldDB" id="A0A9D7XDT6"/>
<dbReference type="Proteomes" id="UP000808349">
    <property type="component" value="Unassembled WGS sequence"/>
</dbReference>
<evidence type="ECO:0000313" key="2">
    <source>
        <dbReference type="Proteomes" id="UP000808349"/>
    </source>
</evidence>
<name>A0A9D7XDT6_9BACT</name>
<dbReference type="EMBL" id="JADKFW010000004">
    <property type="protein sequence ID" value="MBK9717025.1"/>
    <property type="molecule type" value="Genomic_DNA"/>
</dbReference>
<proteinExistence type="predicted"/>
<evidence type="ECO:0000313" key="1">
    <source>
        <dbReference type="EMBL" id="MBK9717025.1"/>
    </source>
</evidence>
<protein>
    <submittedName>
        <fullName evidence="1">Uncharacterized protein</fullName>
    </submittedName>
</protein>
<organism evidence="1 2">
    <name type="scientific">Candidatus Defluviibacterium haderslevense</name>
    <dbReference type="NCBI Taxonomy" id="2981993"/>
    <lineage>
        <taxon>Bacteria</taxon>
        <taxon>Pseudomonadati</taxon>
        <taxon>Bacteroidota</taxon>
        <taxon>Saprospiria</taxon>
        <taxon>Saprospirales</taxon>
        <taxon>Saprospiraceae</taxon>
        <taxon>Candidatus Defluviibacterium</taxon>
    </lineage>
</organism>
<sequence length="132" mass="15502">MIGWSILFINYFDKKFARELYEHYKNKFSTQLIFISCFKERYNNNETTEGDLDSGHIFLGYSIPANAFAFGDAVALQDYRNAKRLHRLIKLGSKSVIKANELHYETRFVNMSISPLAESLMLYLETMTDWTY</sequence>
<accession>A0A9D7XDT6</accession>